<evidence type="ECO:0000313" key="2">
    <source>
        <dbReference type="EMBL" id="CAL8141385.1"/>
    </source>
</evidence>
<accession>A0ABP1S1H6</accession>
<name>A0ABP1S1H6_9HEXA</name>
<proteinExistence type="predicted"/>
<protein>
    <submittedName>
        <fullName evidence="2">Uncharacterized protein</fullName>
    </submittedName>
</protein>
<dbReference type="EMBL" id="CAXLJM020000146">
    <property type="protein sequence ID" value="CAL8141385.1"/>
    <property type="molecule type" value="Genomic_DNA"/>
</dbReference>
<organism evidence="2 3">
    <name type="scientific">Orchesella dallaii</name>
    <dbReference type="NCBI Taxonomy" id="48710"/>
    <lineage>
        <taxon>Eukaryota</taxon>
        <taxon>Metazoa</taxon>
        <taxon>Ecdysozoa</taxon>
        <taxon>Arthropoda</taxon>
        <taxon>Hexapoda</taxon>
        <taxon>Collembola</taxon>
        <taxon>Entomobryomorpha</taxon>
        <taxon>Entomobryoidea</taxon>
        <taxon>Orchesellidae</taxon>
        <taxon>Orchesellinae</taxon>
        <taxon>Orchesella</taxon>
    </lineage>
</organism>
<gene>
    <name evidence="2" type="ORF">ODALV1_LOCUS28692</name>
</gene>
<sequence>MYLGKEQPESDSTDLFGAQIRKSIKEASEVKKDLGMAPISQNFYRPARNFRQYQAARYGSYRPQPYPDRRCNFRGNFQRPNQTFGNSVLSSYKDRSVLNPTQEIEFLGLIINSQYMTFGLPPRKLSKITSSAHALLQDQSHVTPRLIAGICWPGYSGEVSPSQFNIKNSIDSIKPDQRTTREQLGFKNFSNNGGAGRTTVVVAPKSYSTVLNNMRAPESGNRLGFLLNRMGSSVPRCKNRGKVVSTGSQSPYTHKSASATSGHFGSEMFLEAPAYISSPSPRHIM</sequence>
<keyword evidence="3" id="KW-1185">Reference proteome</keyword>
<feature type="compositionally biased region" description="Polar residues" evidence="1">
    <location>
        <begin position="245"/>
        <end position="258"/>
    </location>
</feature>
<dbReference type="Proteomes" id="UP001642540">
    <property type="component" value="Unassembled WGS sequence"/>
</dbReference>
<feature type="region of interest" description="Disordered" evidence="1">
    <location>
        <begin position="237"/>
        <end position="258"/>
    </location>
</feature>
<reference evidence="2 3" key="1">
    <citation type="submission" date="2024-08" db="EMBL/GenBank/DDBJ databases">
        <authorList>
            <person name="Cucini C."/>
            <person name="Frati F."/>
        </authorList>
    </citation>
    <scope>NUCLEOTIDE SEQUENCE [LARGE SCALE GENOMIC DNA]</scope>
</reference>
<comment type="caution">
    <text evidence="2">The sequence shown here is derived from an EMBL/GenBank/DDBJ whole genome shotgun (WGS) entry which is preliminary data.</text>
</comment>
<evidence type="ECO:0000313" key="3">
    <source>
        <dbReference type="Proteomes" id="UP001642540"/>
    </source>
</evidence>
<evidence type="ECO:0000256" key="1">
    <source>
        <dbReference type="SAM" id="MobiDB-lite"/>
    </source>
</evidence>